<gene>
    <name evidence="2" type="ORF">CLV47_12117</name>
</gene>
<evidence type="ECO:0000313" key="2">
    <source>
        <dbReference type="EMBL" id="PRZ36581.1"/>
    </source>
</evidence>
<protein>
    <submittedName>
        <fullName evidence="2">Uncharacterized protein</fullName>
    </submittedName>
</protein>
<dbReference type="AlphaFoldDB" id="A0A2T0ZJR3"/>
<name>A0A2T0ZJR3_9ACTN</name>
<keyword evidence="3" id="KW-1185">Reference proteome</keyword>
<reference evidence="2 3" key="1">
    <citation type="submission" date="2018-03" db="EMBL/GenBank/DDBJ databases">
        <title>Genomic Encyclopedia of Archaeal and Bacterial Type Strains, Phase II (KMG-II): from individual species to whole genera.</title>
        <authorList>
            <person name="Goeker M."/>
        </authorList>
    </citation>
    <scope>NUCLEOTIDE SEQUENCE [LARGE SCALE GENOMIC DNA]</scope>
    <source>
        <strain evidence="2 3">DSM 100065</strain>
    </source>
</reference>
<dbReference type="Proteomes" id="UP000237752">
    <property type="component" value="Unassembled WGS sequence"/>
</dbReference>
<organism evidence="2 3">
    <name type="scientific">Antricoccus suffuscus</name>
    <dbReference type="NCBI Taxonomy" id="1629062"/>
    <lineage>
        <taxon>Bacteria</taxon>
        <taxon>Bacillati</taxon>
        <taxon>Actinomycetota</taxon>
        <taxon>Actinomycetes</taxon>
        <taxon>Geodermatophilales</taxon>
        <taxon>Antricoccaceae</taxon>
        <taxon>Antricoccus</taxon>
    </lineage>
</organism>
<proteinExistence type="predicted"/>
<dbReference type="EMBL" id="PVUE01000021">
    <property type="protein sequence ID" value="PRZ36581.1"/>
    <property type="molecule type" value="Genomic_DNA"/>
</dbReference>
<accession>A0A2T0ZJR3</accession>
<sequence>MATDDNEPGAVDAAPLLDMAEVAPQPDEFEADPDSAYRKKWGATSDESPSERRR</sequence>
<dbReference type="RefSeq" id="WP_170111164.1">
    <property type="nucleotide sequence ID" value="NZ_PVUE01000021.1"/>
</dbReference>
<comment type="caution">
    <text evidence="2">The sequence shown here is derived from an EMBL/GenBank/DDBJ whole genome shotgun (WGS) entry which is preliminary data.</text>
</comment>
<evidence type="ECO:0000256" key="1">
    <source>
        <dbReference type="SAM" id="MobiDB-lite"/>
    </source>
</evidence>
<evidence type="ECO:0000313" key="3">
    <source>
        <dbReference type="Proteomes" id="UP000237752"/>
    </source>
</evidence>
<feature type="region of interest" description="Disordered" evidence="1">
    <location>
        <begin position="1"/>
        <end position="54"/>
    </location>
</feature>